<organism evidence="5 6">
    <name type="scientific">Flavobacterium sediminilitoris</name>
    <dbReference type="NCBI Taxonomy" id="2024526"/>
    <lineage>
        <taxon>Bacteria</taxon>
        <taxon>Pseudomonadati</taxon>
        <taxon>Bacteroidota</taxon>
        <taxon>Flavobacteriia</taxon>
        <taxon>Flavobacteriales</taxon>
        <taxon>Flavobacteriaceae</taxon>
        <taxon>Flavobacterium</taxon>
    </lineage>
</organism>
<keyword evidence="4 5" id="KW-0456">Lyase</keyword>
<dbReference type="EMBL" id="CP090145">
    <property type="protein sequence ID" value="UOX33849.1"/>
    <property type="molecule type" value="Genomic_DNA"/>
</dbReference>
<evidence type="ECO:0000256" key="2">
    <source>
        <dbReference type="ARBA" id="ARBA00006472"/>
    </source>
</evidence>
<protein>
    <recommendedName>
        <fullName evidence="3">4a-hydroxytetrahydrobiopterin dehydratase</fullName>
        <ecNumber evidence="3">4.2.1.96</ecNumber>
    </recommendedName>
</protein>
<dbReference type="RefSeq" id="WP_246916401.1">
    <property type="nucleotide sequence ID" value="NZ_CP090145.1"/>
</dbReference>
<comment type="catalytic activity">
    <reaction evidence="1">
        <text>(4aS,6R)-4a-hydroxy-L-erythro-5,6,7,8-tetrahydrobiopterin = (6R)-L-erythro-6,7-dihydrobiopterin + H2O</text>
        <dbReference type="Rhea" id="RHEA:11920"/>
        <dbReference type="ChEBI" id="CHEBI:15377"/>
        <dbReference type="ChEBI" id="CHEBI:15642"/>
        <dbReference type="ChEBI" id="CHEBI:43120"/>
        <dbReference type="EC" id="4.2.1.96"/>
    </reaction>
</comment>
<evidence type="ECO:0000313" key="6">
    <source>
        <dbReference type="Proteomes" id="UP000830454"/>
    </source>
</evidence>
<proteinExistence type="inferred from homology"/>
<dbReference type="CDD" id="cd00914">
    <property type="entry name" value="PCD_DCoH_subfamily_b"/>
    <property type="match status" value="1"/>
</dbReference>
<evidence type="ECO:0000256" key="3">
    <source>
        <dbReference type="ARBA" id="ARBA00013252"/>
    </source>
</evidence>
<dbReference type="EC" id="4.2.1.96" evidence="3"/>
<gene>
    <name evidence="5" type="ORF">LXD69_17670</name>
</gene>
<dbReference type="Gene3D" id="3.30.1360.20">
    <property type="entry name" value="Transcriptional coactivator/pterin dehydratase"/>
    <property type="match status" value="1"/>
</dbReference>
<dbReference type="InterPro" id="IPR001533">
    <property type="entry name" value="Pterin_deHydtase"/>
</dbReference>
<keyword evidence="6" id="KW-1185">Reference proteome</keyword>
<dbReference type="GO" id="GO:0008124">
    <property type="term" value="F:4-alpha-hydroxytetrahydrobiopterin dehydratase activity"/>
    <property type="evidence" value="ECO:0007669"/>
    <property type="project" value="UniProtKB-EC"/>
</dbReference>
<accession>A0ABY4HQR3</accession>
<dbReference type="NCBIfam" id="NF002018">
    <property type="entry name" value="PRK00823.1-3"/>
    <property type="match status" value="1"/>
</dbReference>
<dbReference type="PANTHER" id="PTHR12599:SF0">
    <property type="entry name" value="PTERIN-4-ALPHA-CARBINOLAMINE DEHYDRATASE"/>
    <property type="match status" value="1"/>
</dbReference>
<dbReference type="Proteomes" id="UP000830454">
    <property type="component" value="Chromosome"/>
</dbReference>
<dbReference type="InterPro" id="IPR036428">
    <property type="entry name" value="PCD_sf"/>
</dbReference>
<name>A0ABY4HQR3_9FLAO</name>
<reference evidence="5" key="2">
    <citation type="submission" date="2022-04" db="EMBL/GenBank/DDBJ databases">
        <title>Complete Genome Sequence of Flavobacterium sediminilitoris YSM-43, Isolated from a Tidal Sediment.</title>
        <authorList>
            <person name="Lee P.A."/>
        </authorList>
    </citation>
    <scope>NUCLEOTIDE SEQUENCE</scope>
    <source>
        <strain evidence="5">YSM-43</strain>
    </source>
</reference>
<evidence type="ECO:0000313" key="5">
    <source>
        <dbReference type="EMBL" id="UOX33849.1"/>
    </source>
</evidence>
<evidence type="ECO:0000256" key="1">
    <source>
        <dbReference type="ARBA" id="ARBA00001554"/>
    </source>
</evidence>
<sequence length="77" mass="9061">MWEEKNNALIKSFEFKDFIEAFSFMTKVALIAEKMDHHPEWKNVYNKVLIKLTTHDAGNTITEKDRYLAKAIDSLLK</sequence>
<comment type="similarity">
    <text evidence="2">Belongs to the pterin-4-alpha-carbinolamine dehydratase family.</text>
</comment>
<reference evidence="5" key="1">
    <citation type="submission" date="2021-12" db="EMBL/GenBank/DDBJ databases">
        <authorList>
            <person name="Cha I.-T."/>
            <person name="Lee K.-E."/>
            <person name="Park S.-J."/>
        </authorList>
    </citation>
    <scope>NUCLEOTIDE SEQUENCE</scope>
    <source>
        <strain evidence="5">YSM-43</strain>
    </source>
</reference>
<dbReference type="Pfam" id="PF01329">
    <property type="entry name" value="Pterin_4a"/>
    <property type="match status" value="1"/>
</dbReference>
<dbReference type="PANTHER" id="PTHR12599">
    <property type="entry name" value="PTERIN-4-ALPHA-CARBINOLAMINE DEHYDRATASE"/>
    <property type="match status" value="1"/>
</dbReference>
<dbReference type="SUPFAM" id="SSF55248">
    <property type="entry name" value="PCD-like"/>
    <property type="match status" value="1"/>
</dbReference>
<evidence type="ECO:0000256" key="4">
    <source>
        <dbReference type="ARBA" id="ARBA00023239"/>
    </source>
</evidence>